<organism evidence="1 2">
    <name type="scientific">Candidatus Desulfatibia vada</name>
    <dbReference type="NCBI Taxonomy" id="2841696"/>
    <lineage>
        <taxon>Bacteria</taxon>
        <taxon>Pseudomonadati</taxon>
        <taxon>Thermodesulfobacteriota</taxon>
        <taxon>Desulfobacteria</taxon>
        <taxon>Desulfobacterales</taxon>
        <taxon>Desulfobacterales incertae sedis</taxon>
        <taxon>Candidatus Desulfatibia</taxon>
    </lineage>
</organism>
<dbReference type="InterPro" id="IPR027417">
    <property type="entry name" value="P-loop_NTPase"/>
</dbReference>
<dbReference type="PANTHER" id="PTHR30121">
    <property type="entry name" value="UNCHARACTERIZED PROTEIN YJGR-RELATED"/>
    <property type="match status" value="1"/>
</dbReference>
<dbReference type="AlphaFoldDB" id="A0A8J6P386"/>
<dbReference type="EMBL" id="JACNIG010000326">
    <property type="protein sequence ID" value="MBC8433728.1"/>
    <property type="molecule type" value="Genomic_DNA"/>
</dbReference>
<reference evidence="1 2" key="1">
    <citation type="submission" date="2020-08" db="EMBL/GenBank/DDBJ databases">
        <title>Bridging the membrane lipid divide: bacteria of the FCB group superphylum have the potential to synthesize archaeal ether lipids.</title>
        <authorList>
            <person name="Villanueva L."/>
            <person name="Von Meijenfeldt F.A.B."/>
            <person name="Westbye A.B."/>
            <person name="Yadav S."/>
            <person name="Hopmans E.C."/>
            <person name="Dutilh B.E."/>
            <person name="Sinninghe Damste J.S."/>
        </authorList>
    </citation>
    <scope>NUCLEOTIDE SEQUENCE [LARGE SCALE GENOMIC DNA]</scope>
    <source>
        <strain evidence="1">NIOZ-UU17</strain>
    </source>
</reference>
<accession>A0A8J6P386</accession>
<dbReference type="SUPFAM" id="SSF52540">
    <property type="entry name" value="P-loop containing nucleoside triphosphate hydrolases"/>
    <property type="match status" value="1"/>
</dbReference>
<proteinExistence type="predicted"/>
<dbReference type="Proteomes" id="UP000605201">
    <property type="component" value="Unassembled WGS sequence"/>
</dbReference>
<sequence>MARSIGRVAATEKIPTTIDEFYFWTDKKEILNPFDVIKADHINGSVTFGVIEEISHITDSASYLTSYISNDFGDLSSTPNTHRIGMNFVKAKMVGNTKNIFTPVLDGRTVSLADEDEIKEALGLDKIKNPLPCGYLEMYNGHDKIQIPVHLNENFLIGPEGAHLNISGISGLAAKTSYAMFITKAIQTAYLEKPIETEDDSVAFVFFNVKGRDILAIDEKNEELGPDDIALYKMLGLENQPFQKVTYFYPYMQGEQANTIAKKEDVKYQIDANAAFKYKYEFEYDKENIDLFFAHDDDPTETMASIINYVLNEDGDFGGLRNWNQFLKEVDKQCDTKYDKRDKSIAVGSWRKFKRYVRKALSNDIFAQRTDKKANETRLREHITNKLGKNDVFVIDIARLSEDMQAFVFGDVVRTIYDLQLGAIEDQDRENRPSKIIIFVDELNKYASTDVPKNSPILRQMLDITERGRSLGIILFSAEQFKSAIHDRVKGNCATHAYGRSNSIEISKSDYRFIPTVYKNMMTRLNQGDYIIENPILRSLLKIKFPKPSYRQFPHG</sequence>
<keyword evidence="1" id="KW-0067">ATP-binding</keyword>
<dbReference type="Gene3D" id="3.40.50.300">
    <property type="entry name" value="P-loop containing nucleotide triphosphate hydrolases"/>
    <property type="match status" value="1"/>
</dbReference>
<protein>
    <submittedName>
        <fullName evidence="1">ATP-binding protein</fullName>
    </submittedName>
</protein>
<dbReference type="PANTHER" id="PTHR30121:SF6">
    <property type="entry name" value="SLR6007 PROTEIN"/>
    <property type="match status" value="1"/>
</dbReference>
<dbReference type="InterPro" id="IPR051162">
    <property type="entry name" value="T4SS_component"/>
</dbReference>
<gene>
    <name evidence="1" type="ORF">H8D96_17600</name>
</gene>
<keyword evidence="1" id="KW-0547">Nucleotide-binding</keyword>
<evidence type="ECO:0000313" key="2">
    <source>
        <dbReference type="Proteomes" id="UP000605201"/>
    </source>
</evidence>
<comment type="caution">
    <text evidence="1">The sequence shown here is derived from an EMBL/GenBank/DDBJ whole genome shotgun (WGS) entry which is preliminary data.</text>
</comment>
<dbReference type="GO" id="GO:0005524">
    <property type="term" value="F:ATP binding"/>
    <property type="evidence" value="ECO:0007669"/>
    <property type="project" value="UniProtKB-KW"/>
</dbReference>
<evidence type="ECO:0000313" key="1">
    <source>
        <dbReference type="EMBL" id="MBC8433728.1"/>
    </source>
</evidence>
<name>A0A8J6P386_9BACT</name>